<dbReference type="InterPro" id="IPR021927">
    <property type="entry name" value="DUF3540"/>
</dbReference>
<dbReference type="RefSeq" id="WP_009836733.1">
    <property type="nucleotide sequence ID" value="NZ_AAOH01000001.1"/>
</dbReference>
<sequence length="213" mass="23476">MQQNIIPLPQSNTELCTGVIKFKHVEYCIVHASNGLHQSQKAASCLIEPQVGDVVMLCKTGDVSYIIAILQQAQPTTSINLTGDINLSTAGALSIHAAKGLDLHTQGKLSQLCSELQQVSTQHIVTTTDLNVHSQQSKLTTEQAQIHAEQCHSFINRVYQRADQVMRWVETIETAQIGNLVQSVRQTWNARSNNTVITAKQDVKVDAQRIHMG</sequence>
<dbReference type="Pfam" id="PF12059">
    <property type="entry name" value="DUF3540"/>
    <property type="match status" value="1"/>
</dbReference>
<dbReference type="Proteomes" id="UP000006201">
    <property type="component" value="Unassembled WGS sequence"/>
</dbReference>
<name>A4C4F3_9GAMM</name>
<dbReference type="OrthoDB" id="6119047at2"/>
<dbReference type="HOGENOM" id="CLU_102202_1_0_6"/>
<dbReference type="AlphaFoldDB" id="A4C4F3"/>
<reference evidence="1 2" key="1">
    <citation type="submission" date="2006-02" db="EMBL/GenBank/DDBJ databases">
        <authorList>
            <person name="Moran M.A."/>
            <person name="Kjelleberg S."/>
            <person name="Egan S."/>
            <person name="Saunders N."/>
            <person name="Thomas T."/>
            <person name="Ferriera S."/>
            <person name="Johnson J."/>
            <person name="Kravitz S."/>
            <person name="Halpern A."/>
            <person name="Remington K."/>
            <person name="Beeson K."/>
            <person name="Tran B."/>
            <person name="Rogers Y.-H."/>
            <person name="Friedman R."/>
            <person name="Venter J.C."/>
        </authorList>
    </citation>
    <scope>NUCLEOTIDE SEQUENCE [LARGE SCALE GENOMIC DNA]</scope>
    <source>
        <strain evidence="1 2">D2</strain>
    </source>
</reference>
<evidence type="ECO:0000313" key="1">
    <source>
        <dbReference type="EMBL" id="EAR30435.1"/>
    </source>
</evidence>
<proteinExistence type="predicted"/>
<keyword evidence="2" id="KW-1185">Reference proteome</keyword>
<accession>A4C4F3</accession>
<dbReference type="EMBL" id="AAOH01000001">
    <property type="protein sequence ID" value="EAR30435.1"/>
    <property type="molecule type" value="Genomic_DNA"/>
</dbReference>
<evidence type="ECO:0008006" key="3">
    <source>
        <dbReference type="Google" id="ProtNLM"/>
    </source>
</evidence>
<evidence type="ECO:0000313" key="2">
    <source>
        <dbReference type="Proteomes" id="UP000006201"/>
    </source>
</evidence>
<gene>
    <name evidence="1" type="ORF">PTD2_02661</name>
</gene>
<protein>
    <recommendedName>
        <fullName evidence="3">DUF3540 domain-containing protein</fullName>
    </recommendedName>
</protein>
<dbReference type="STRING" id="87626.PTD2_02661"/>
<organism evidence="1 2">
    <name type="scientific">Pseudoalteromonas tunicata D2</name>
    <dbReference type="NCBI Taxonomy" id="87626"/>
    <lineage>
        <taxon>Bacteria</taxon>
        <taxon>Pseudomonadati</taxon>
        <taxon>Pseudomonadota</taxon>
        <taxon>Gammaproteobacteria</taxon>
        <taxon>Alteromonadales</taxon>
        <taxon>Pseudoalteromonadaceae</taxon>
        <taxon>Pseudoalteromonas</taxon>
    </lineage>
</organism>
<comment type="caution">
    <text evidence="1">The sequence shown here is derived from an EMBL/GenBank/DDBJ whole genome shotgun (WGS) entry which is preliminary data.</text>
</comment>